<keyword evidence="8" id="KW-0472">Membrane</keyword>
<evidence type="ECO:0000256" key="6">
    <source>
        <dbReference type="ARBA" id="ARBA00023004"/>
    </source>
</evidence>
<keyword evidence="10" id="KW-1185">Reference proteome</keyword>
<gene>
    <name evidence="9" type="ORF">PT974_04682</name>
</gene>
<comment type="cofactor">
    <cofactor evidence="1">
        <name>heme</name>
        <dbReference type="ChEBI" id="CHEBI:30413"/>
    </cofactor>
</comment>
<accession>A0ABR0SVL8</accession>
<dbReference type="PRINTS" id="PR00463">
    <property type="entry name" value="EP450I"/>
</dbReference>
<evidence type="ECO:0000256" key="3">
    <source>
        <dbReference type="ARBA" id="ARBA00022617"/>
    </source>
</evidence>
<evidence type="ECO:0000256" key="4">
    <source>
        <dbReference type="ARBA" id="ARBA00022723"/>
    </source>
</evidence>
<keyword evidence="8" id="KW-1133">Transmembrane helix</keyword>
<comment type="similarity">
    <text evidence="2">Belongs to the cytochrome P450 family.</text>
</comment>
<reference evidence="9 10" key="1">
    <citation type="submission" date="2024-01" db="EMBL/GenBank/DDBJ databases">
        <title>Complete genome of Cladobotryum mycophilum ATHUM6906.</title>
        <authorList>
            <person name="Christinaki A.C."/>
            <person name="Myridakis A.I."/>
            <person name="Kouvelis V.N."/>
        </authorList>
    </citation>
    <scope>NUCLEOTIDE SEQUENCE [LARGE SCALE GENOMIC DNA]</scope>
    <source>
        <strain evidence="9 10">ATHUM6906</strain>
    </source>
</reference>
<evidence type="ECO:0000256" key="2">
    <source>
        <dbReference type="ARBA" id="ARBA00010617"/>
    </source>
</evidence>
<keyword evidence="3" id="KW-0349">Heme</keyword>
<dbReference type="Gene3D" id="1.10.630.10">
    <property type="entry name" value="Cytochrome P450"/>
    <property type="match status" value="1"/>
</dbReference>
<dbReference type="PANTHER" id="PTHR24305">
    <property type="entry name" value="CYTOCHROME P450"/>
    <property type="match status" value="1"/>
</dbReference>
<protein>
    <submittedName>
        <fullName evidence="9">Cytochrome P450 monooxygenase apf7</fullName>
    </submittedName>
</protein>
<dbReference type="EMBL" id="JAVFKD010000004">
    <property type="protein sequence ID" value="KAK5996250.1"/>
    <property type="molecule type" value="Genomic_DNA"/>
</dbReference>
<evidence type="ECO:0000256" key="7">
    <source>
        <dbReference type="ARBA" id="ARBA00023033"/>
    </source>
</evidence>
<dbReference type="PANTHER" id="PTHR24305:SF237">
    <property type="entry name" value="CYTOCHROME P450 MONOOXYGENASE ATNE-RELATED"/>
    <property type="match status" value="1"/>
</dbReference>
<keyword evidence="8" id="KW-0812">Transmembrane</keyword>
<dbReference type="InterPro" id="IPR050121">
    <property type="entry name" value="Cytochrome_P450_monoxygenase"/>
</dbReference>
<proteinExistence type="inferred from homology"/>
<dbReference type="PRINTS" id="PR00385">
    <property type="entry name" value="P450"/>
</dbReference>
<evidence type="ECO:0000256" key="5">
    <source>
        <dbReference type="ARBA" id="ARBA00023002"/>
    </source>
</evidence>
<organism evidence="9 10">
    <name type="scientific">Cladobotryum mycophilum</name>
    <dbReference type="NCBI Taxonomy" id="491253"/>
    <lineage>
        <taxon>Eukaryota</taxon>
        <taxon>Fungi</taxon>
        <taxon>Dikarya</taxon>
        <taxon>Ascomycota</taxon>
        <taxon>Pezizomycotina</taxon>
        <taxon>Sordariomycetes</taxon>
        <taxon>Hypocreomycetidae</taxon>
        <taxon>Hypocreales</taxon>
        <taxon>Hypocreaceae</taxon>
        <taxon>Cladobotryum</taxon>
    </lineage>
</organism>
<evidence type="ECO:0000313" key="9">
    <source>
        <dbReference type="EMBL" id="KAK5996250.1"/>
    </source>
</evidence>
<evidence type="ECO:0000256" key="1">
    <source>
        <dbReference type="ARBA" id="ARBA00001971"/>
    </source>
</evidence>
<keyword evidence="4" id="KW-0479">Metal-binding</keyword>
<keyword evidence="5" id="KW-0560">Oxidoreductase</keyword>
<evidence type="ECO:0000256" key="8">
    <source>
        <dbReference type="SAM" id="Phobius"/>
    </source>
</evidence>
<name>A0ABR0SVL8_9HYPO</name>
<comment type="caution">
    <text evidence="9">The sequence shown here is derived from an EMBL/GenBank/DDBJ whole genome shotgun (WGS) entry which is preliminary data.</text>
</comment>
<dbReference type="Proteomes" id="UP001338125">
    <property type="component" value="Unassembled WGS sequence"/>
</dbReference>
<sequence>MFCEFVVPASLALLVLWVVYVVVLIIYRLTWHPLAKYPGPFLAKITDFYPAVQAFRGVLHTDMYECHQKYGNVIRYGPNRLGFVTEKGLKGQLPVENIYGFGKKIKKSKSYIPIHPRQGGSSTLSCIDKIQHGRKRRVMSQGLSDANVKAFEPTLIRLVDTFCTHLVPKGETLASDGWSSPKNMPALCNWFTGDVIGEFGFGKSFGMLERPDNRYICDVITGASFRNGTLVQYPWLKKFNLDKILYPKGLGNGLKFLDLTRKLYEERRVRGKEGNDLFAFVMDAKDPISGESFSMENMWAESTFLLVAGSDTSAVGLSACFFYLSRYPDAYQKVAKEIRSAFSSVEDIVTGPQMAKCTYLNACIDEAMRMAPPVSACMWPECDVGVGIYAIHRNEEIYPEPFTFRPERWIVDEKNSEEQVAVARQGLSTFLMGPRSCIGRSFALAEMRLVMARTMFQYDFRKPNGATGQVGEVTRNVKELHMHSHLTNYLEGPLIEFRQLA</sequence>
<dbReference type="Pfam" id="PF00067">
    <property type="entry name" value="p450"/>
    <property type="match status" value="1"/>
</dbReference>
<dbReference type="CDD" id="cd11061">
    <property type="entry name" value="CYP67-like"/>
    <property type="match status" value="1"/>
</dbReference>
<dbReference type="InterPro" id="IPR036396">
    <property type="entry name" value="Cyt_P450_sf"/>
</dbReference>
<keyword evidence="6" id="KW-0408">Iron</keyword>
<keyword evidence="7 9" id="KW-0503">Monooxygenase</keyword>
<dbReference type="SUPFAM" id="SSF48264">
    <property type="entry name" value="Cytochrome P450"/>
    <property type="match status" value="1"/>
</dbReference>
<dbReference type="InterPro" id="IPR002401">
    <property type="entry name" value="Cyt_P450_E_grp-I"/>
</dbReference>
<dbReference type="GO" id="GO:0004497">
    <property type="term" value="F:monooxygenase activity"/>
    <property type="evidence" value="ECO:0007669"/>
    <property type="project" value="UniProtKB-KW"/>
</dbReference>
<dbReference type="InterPro" id="IPR001128">
    <property type="entry name" value="Cyt_P450"/>
</dbReference>
<feature type="transmembrane region" description="Helical" evidence="8">
    <location>
        <begin position="6"/>
        <end position="27"/>
    </location>
</feature>
<evidence type="ECO:0000313" key="10">
    <source>
        <dbReference type="Proteomes" id="UP001338125"/>
    </source>
</evidence>